<proteinExistence type="predicted"/>
<comment type="caution">
    <text evidence="2">The sequence shown here is derived from an EMBL/GenBank/DDBJ whole genome shotgun (WGS) entry which is preliminary data.</text>
</comment>
<feature type="transmembrane region" description="Helical" evidence="1">
    <location>
        <begin position="95"/>
        <end position="117"/>
    </location>
</feature>
<keyword evidence="1" id="KW-0812">Transmembrane</keyword>
<name>A0A328AGA2_9CAUL</name>
<feature type="transmembrane region" description="Helical" evidence="1">
    <location>
        <begin position="42"/>
        <end position="61"/>
    </location>
</feature>
<dbReference type="AlphaFoldDB" id="A0A328AGA2"/>
<organism evidence="2 3">
    <name type="scientific">Phenylobacterium soli</name>
    <dbReference type="NCBI Taxonomy" id="2170551"/>
    <lineage>
        <taxon>Bacteria</taxon>
        <taxon>Pseudomonadati</taxon>
        <taxon>Pseudomonadota</taxon>
        <taxon>Alphaproteobacteria</taxon>
        <taxon>Caulobacterales</taxon>
        <taxon>Caulobacteraceae</taxon>
        <taxon>Phenylobacterium</taxon>
    </lineage>
</organism>
<feature type="transmembrane region" description="Helical" evidence="1">
    <location>
        <begin position="20"/>
        <end position="36"/>
    </location>
</feature>
<protein>
    <submittedName>
        <fullName evidence="2">Uncharacterized protein</fullName>
    </submittedName>
</protein>
<feature type="transmembrane region" description="Helical" evidence="1">
    <location>
        <begin position="68"/>
        <end position="89"/>
    </location>
</feature>
<keyword evidence="3" id="KW-1185">Reference proteome</keyword>
<evidence type="ECO:0000256" key="1">
    <source>
        <dbReference type="SAM" id="Phobius"/>
    </source>
</evidence>
<reference evidence="3" key="1">
    <citation type="submission" date="2018-05" db="EMBL/GenBank/DDBJ databases">
        <authorList>
            <person name="Li X."/>
        </authorList>
    </citation>
    <scope>NUCLEOTIDE SEQUENCE [LARGE SCALE GENOMIC DNA]</scope>
    <source>
        <strain evidence="3">LX32</strain>
    </source>
</reference>
<evidence type="ECO:0000313" key="2">
    <source>
        <dbReference type="EMBL" id="RAK53547.1"/>
    </source>
</evidence>
<gene>
    <name evidence="2" type="ORF">DJ017_02895</name>
</gene>
<dbReference type="Proteomes" id="UP000249254">
    <property type="component" value="Unassembled WGS sequence"/>
</dbReference>
<sequence>MVIGCSCLYACWKGGTEERVAAVYFALAALAAPFLLDRRWAGTQWAMFAVDLGYLALMLVFAFRTARWWPLPAAAFQLLAVLTHVASLFDHQLRAWAYVTAGVIWTYLGLAAIVVGAHNRARERVVLA</sequence>
<evidence type="ECO:0000313" key="3">
    <source>
        <dbReference type="Proteomes" id="UP000249254"/>
    </source>
</evidence>
<keyword evidence="1" id="KW-1133">Transmembrane helix</keyword>
<dbReference type="EMBL" id="QFYQ01000001">
    <property type="protein sequence ID" value="RAK53547.1"/>
    <property type="molecule type" value="Genomic_DNA"/>
</dbReference>
<keyword evidence="1" id="KW-0472">Membrane</keyword>
<accession>A0A328AGA2</accession>